<keyword evidence="1" id="KW-0732">Signal</keyword>
<organism evidence="2 3">
    <name type="scientific">Aureimonas populi</name>
    <dbReference type="NCBI Taxonomy" id="1701758"/>
    <lineage>
        <taxon>Bacteria</taxon>
        <taxon>Pseudomonadati</taxon>
        <taxon>Pseudomonadota</taxon>
        <taxon>Alphaproteobacteria</taxon>
        <taxon>Hyphomicrobiales</taxon>
        <taxon>Aurantimonadaceae</taxon>
        <taxon>Aureimonas</taxon>
    </lineage>
</organism>
<protein>
    <submittedName>
        <fullName evidence="2">TAXI family TRAP transporter solute-binding subunit</fullName>
    </submittedName>
</protein>
<evidence type="ECO:0000313" key="3">
    <source>
        <dbReference type="Proteomes" id="UP001597371"/>
    </source>
</evidence>
<dbReference type="CDD" id="cd13520">
    <property type="entry name" value="PBP2_TAXI_TRAP"/>
    <property type="match status" value="1"/>
</dbReference>
<dbReference type="SUPFAM" id="SSF53850">
    <property type="entry name" value="Periplasmic binding protein-like II"/>
    <property type="match status" value="1"/>
</dbReference>
<accession>A0ABW5CNH3</accession>
<dbReference type="RefSeq" id="WP_377946503.1">
    <property type="nucleotide sequence ID" value="NZ_CP072611.1"/>
</dbReference>
<sequence>MAMHKTAGWLGALVAGAGLLASSVAAQEIAFFRIATGGTAGTYFPIGGLLANAISSPPGSRGCEDGGSCGVPGLVATAVASNGSLANINGIAGGALESGFSQSDVAYWAYTGTGVFEGQPAVEGLRAIANLYPESIHLVARADAGIEGVADLAGKKVSMDEPGSGTLVDARLILAAYGLSETDIEPEYLKPNQAADLMRDGNMDAFFFVGGFPAGAIAELATSLDIALVPISGPEAQAITEEYGFFSVNTVPGGTYEGVAEDVQTLAVGAQWVTSADQGEDLVYGITKAIWNENTRALLDAGHAKGREIVLENALDGIGIPLHPGAARFYEEAGLELPETAAAE</sequence>
<dbReference type="Gene3D" id="3.40.190.10">
    <property type="entry name" value="Periplasmic binding protein-like II"/>
    <property type="match status" value="2"/>
</dbReference>
<proteinExistence type="predicted"/>
<keyword evidence="3" id="KW-1185">Reference proteome</keyword>
<gene>
    <name evidence="2" type="ORF">ACFSKQ_12695</name>
</gene>
<dbReference type="NCBIfam" id="TIGR02122">
    <property type="entry name" value="TRAP_TAXI"/>
    <property type="match status" value="1"/>
</dbReference>
<dbReference type="InterPro" id="IPR011852">
    <property type="entry name" value="TRAP_TAXI"/>
</dbReference>
<comment type="caution">
    <text evidence="2">The sequence shown here is derived from an EMBL/GenBank/DDBJ whole genome shotgun (WGS) entry which is preliminary data.</text>
</comment>
<dbReference type="Pfam" id="PF16868">
    <property type="entry name" value="NMT1_3"/>
    <property type="match status" value="1"/>
</dbReference>
<feature type="signal peptide" evidence="1">
    <location>
        <begin position="1"/>
        <end position="26"/>
    </location>
</feature>
<feature type="chain" id="PRO_5045340130" evidence="1">
    <location>
        <begin position="27"/>
        <end position="344"/>
    </location>
</feature>
<evidence type="ECO:0000313" key="2">
    <source>
        <dbReference type="EMBL" id="MFD2238308.1"/>
    </source>
</evidence>
<dbReference type="Proteomes" id="UP001597371">
    <property type="component" value="Unassembled WGS sequence"/>
</dbReference>
<evidence type="ECO:0000256" key="1">
    <source>
        <dbReference type="SAM" id="SignalP"/>
    </source>
</evidence>
<dbReference type="PANTHER" id="PTHR42941">
    <property type="entry name" value="SLL1037 PROTEIN"/>
    <property type="match status" value="1"/>
</dbReference>
<dbReference type="PANTHER" id="PTHR42941:SF1">
    <property type="entry name" value="SLL1037 PROTEIN"/>
    <property type="match status" value="1"/>
</dbReference>
<name>A0ABW5CNH3_9HYPH</name>
<dbReference type="EMBL" id="JBHUIJ010000015">
    <property type="protein sequence ID" value="MFD2238308.1"/>
    <property type="molecule type" value="Genomic_DNA"/>
</dbReference>
<reference evidence="3" key="1">
    <citation type="journal article" date="2019" name="Int. J. Syst. Evol. Microbiol.">
        <title>The Global Catalogue of Microorganisms (GCM) 10K type strain sequencing project: providing services to taxonomists for standard genome sequencing and annotation.</title>
        <authorList>
            <consortium name="The Broad Institute Genomics Platform"/>
            <consortium name="The Broad Institute Genome Sequencing Center for Infectious Disease"/>
            <person name="Wu L."/>
            <person name="Ma J."/>
        </authorList>
    </citation>
    <scope>NUCLEOTIDE SEQUENCE [LARGE SCALE GENOMIC DNA]</scope>
    <source>
        <strain evidence="3">ZS-35-S2</strain>
    </source>
</reference>